<evidence type="ECO:0000313" key="2">
    <source>
        <dbReference type="EMBL" id="MBR7678900.1"/>
    </source>
</evidence>
<comment type="caution">
    <text evidence="2">The sequence shown here is derived from an EMBL/GenBank/DDBJ whole genome shotgun (WGS) entry which is preliminary data.</text>
</comment>
<feature type="non-terminal residue" evidence="2">
    <location>
        <position position="1"/>
    </location>
</feature>
<accession>A0A8T4J635</accession>
<dbReference type="Proteomes" id="UP000675554">
    <property type="component" value="Unassembled WGS sequence"/>
</dbReference>
<feature type="non-terminal residue" evidence="2">
    <location>
        <position position="85"/>
    </location>
</feature>
<gene>
    <name evidence="2" type="ORF">KDA82_39345</name>
</gene>
<dbReference type="Pfam" id="PF00857">
    <property type="entry name" value="Isochorismatase"/>
    <property type="match status" value="1"/>
</dbReference>
<proteinExistence type="predicted"/>
<dbReference type="InterPro" id="IPR000868">
    <property type="entry name" value="Isochorismatase-like_dom"/>
</dbReference>
<name>A0A8T4J635_9ACTN</name>
<dbReference type="EMBL" id="JAGSMN010001993">
    <property type="protein sequence ID" value="MBR7678900.1"/>
    <property type="molecule type" value="Genomic_DNA"/>
</dbReference>
<reference evidence="2" key="1">
    <citation type="submission" date="2021-04" db="EMBL/GenBank/DDBJ databases">
        <title>Sequencing of actinobacteria type strains.</title>
        <authorList>
            <person name="Nguyen G.-S."/>
            <person name="Wentzel A."/>
        </authorList>
    </citation>
    <scope>NUCLEOTIDE SEQUENCE</scope>
    <source>
        <strain evidence="2">DSM 42095</strain>
    </source>
</reference>
<keyword evidence="3" id="KW-1185">Reference proteome</keyword>
<protein>
    <submittedName>
        <fullName evidence="2">Isochorismatase family protein</fullName>
    </submittedName>
</protein>
<dbReference type="InterPro" id="IPR036380">
    <property type="entry name" value="Isochorismatase-like_sf"/>
</dbReference>
<feature type="domain" description="Isochorismatase-like" evidence="1">
    <location>
        <begin position="1"/>
        <end position="84"/>
    </location>
</feature>
<sequence length="85" mass="8712">LAEAGRATGVPVIWTAIAYSAAEAGGRSVTWLEKAPGMRALVEGGEAVELDPRLPRRPEDPLVVKKGASAFFGTPLASLLVGLGA</sequence>
<dbReference type="SUPFAM" id="SSF52499">
    <property type="entry name" value="Isochorismatase-like hydrolases"/>
    <property type="match status" value="1"/>
</dbReference>
<dbReference type="Gene3D" id="3.40.50.850">
    <property type="entry name" value="Isochorismatase-like"/>
    <property type="match status" value="1"/>
</dbReference>
<organism evidence="2 3">
    <name type="scientific">Streptomyces daliensis</name>
    <dbReference type="NCBI Taxonomy" id="299421"/>
    <lineage>
        <taxon>Bacteria</taxon>
        <taxon>Bacillati</taxon>
        <taxon>Actinomycetota</taxon>
        <taxon>Actinomycetes</taxon>
        <taxon>Kitasatosporales</taxon>
        <taxon>Streptomycetaceae</taxon>
        <taxon>Streptomyces</taxon>
    </lineage>
</organism>
<dbReference type="AlphaFoldDB" id="A0A8T4J635"/>
<evidence type="ECO:0000259" key="1">
    <source>
        <dbReference type="Pfam" id="PF00857"/>
    </source>
</evidence>
<evidence type="ECO:0000313" key="3">
    <source>
        <dbReference type="Proteomes" id="UP000675554"/>
    </source>
</evidence>